<accession>A0A172ZFQ4</accession>
<evidence type="ECO:0008006" key="3">
    <source>
        <dbReference type="Google" id="ProtNLM"/>
    </source>
</evidence>
<dbReference type="InterPro" id="IPR020288">
    <property type="entry name" value="Sheath_initiator"/>
</dbReference>
<dbReference type="Gene3D" id="3.10.450.40">
    <property type="match status" value="1"/>
</dbReference>
<evidence type="ECO:0000313" key="1">
    <source>
        <dbReference type="EMBL" id="ANF95980.1"/>
    </source>
</evidence>
<dbReference type="RefSeq" id="WP_060533421.1">
    <property type="nucleotide sequence ID" value="NZ_CP013023.1"/>
</dbReference>
<gene>
    <name evidence="1" type="ORF">AR543_08150</name>
</gene>
<keyword evidence="2" id="KW-1185">Reference proteome</keyword>
<organism evidence="1 2">
    <name type="scientific">Paenibacillus bovis</name>
    <dbReference type="NCBI Taxonomy" id="1616788"/>
    <lineage>
        <taxon>Bacteria</taxon>
        <taxon>Bacillati</taxon>
        <taxon>Bacillota</taxon>
        <taxon>Bacilli</taxon>
        <taxon>Bacillales</taxon>
        <taxon>Paenibacillaceae</taxon>
        <taxon>Paenibacillus</taxon>
    </lineage>
</organism>
<dbReference type="OrthoDB" id="89089at2"/>
<protein>
    <recommendedName>
        <fullName evidence="3">DUF2634 domain-containing protein</fullName>
    </recommendedName>
</protein>
<dbReference type="AlphaFoldDB" id="A0A172ZFQ4"/>
<reference evidence="1 2" key="2">
    <citation type="journal article" date="2016" name="Int. J. Syst. Evol. Microbiol.">
        <title>Paenibacillus bovis sp. nov., isolated from raw yak (Bos grunniens) milk.</title>
        <authorList>
            <person name="Gao C."/>
            <person name="Han J."/>
            <person name="Liu Z."/>
            <person name="Xu X."/>
            <person name="Hang F."/>
            <person name="Wu Z."/>
        </authorList>
    </citation>
    <scope>NUCLEOTIDE SEQUENCE [LARGE SCALE GENOMIC DNA]</scope>
    <source>
        <strain evidence="1 2">BD3526</strain>
    </source>
</reference>
<sequence length="152" mass="17410">MANLFPDTDDFIWGDEQTAADADSTEVIFGRSWRYDYDAGDFVMTPSGRVAVADEKEAWVQWCHKAILTPRYRHVIYSRDYGSELEELIGSALGRAVMESEITRMVSEALLMDERTASVDQFTFTWSEDHCMMSCRITNVQDDTEILESEVI</sequence>
<dbReference type="EMBL" id="CP013023">
    <property type="protein sequence ID" value="ANF95980.1"/>
    <property type="molecule type" value="Genomic_DNA"/>
</dbReference>
<dbReference type="KEGG" id="pbv:AR543_08150"/>
<dbReference type="SUPFAM" id="SSF160719">
    <property type="entry name" value="gpW/gp25-like"/>
    <property type="match status" value="1"/>
</dbReference>
<proteinExistence type="predicted"/>
<dbReference type="Proteomes" id="UP000078148">
    <property type="component" value="Chromosome"/>
</dbReference>
<dbReference type="STRING" id="1616788.AR543_08150"/>
<dbReference type="Pfam" id="PF10934">
    <property type="entry name" value="Sheath_initiator"/>
    <property type="match status" value="1"/>
</dbReference>
<evidence type="ECO:0000313" key="2">
    <source>
        <dbReference type="Proteomes" id="UP000078148"/>
    </source>
</evidence>
<name>A0A172ZFQ4_9BACL</name>
<reference evidence="2" key="1">
    <citation type="submission" date="2015-10" db="EMBL/GenBank/DDBJ databases">
        <title>Genome of Paenibacillus bovis sp. nov.</title>
        <authorList>
            <person name="Wu Z."/>
            <person name="Gao C."/>
            <person name="Liu Z."/>
            <person name="Zheng H."/>
        </authorList>
    </citation>
    <scope>NUCLEOTIDE SEQUENCE [LARGE SCALE GENOMIC DNA]</scope>
    <source>
        <strain evidence="2">BD3526</strain>
    </source>
</reference>